<dbReference type="PANTHER" id="PTHR33463">
    <property type="entry name" value="NB-ARC DOMAIN-CONTAINING PROTEIN-RELATED"/>
    <property type="match status" value="1"/>
</dbReference>
<accession>A0AAU9RQB5</accession>
<dbReference type="Proteomes" id="UP000836841">
    <property type="component" value="Chromosome 2"/>
</dbReference>
<keyword evidence="2" id="KW-0175">Coiled coil</keyword>
<dbReference type="InterPro" id="IPR002182">
    <property type="entry name" value="NB-ARC"/>
</dbReference>
<evidence type="ECO:0000313" key="5">
    <source>
        <dbReference type="Proteomes" id="UP000836841"/>
    </source>
</evidence>
<feature type="coiled-coil region" evidence="2">
    <location>
        <begin position="29"/>
        <end position="63"/>
    </location>
</feature>
<dbReference type="PRINTS" id="PR00364">
    <property type="entry name" value="DISEASERSIST"/>
</dbReference>
<gene>
    <name evidence="4" type="ORF">TAV2_LOCUS6570</name>
</gene>
<protein>
    <recommendedName>
        <fullName evidence="3">NB-ARC domain-containing protein</fullName>
    </recommendedName>
</protein>
<name>A0AAU9RQB5_THLAR</name>
<feature type="domain" description="NB-ARC" evidence="3">
    <location>
        <begin position="159"/>
        <end position="312"/>
    </location>
</feature>
<dbReference type="Gene3D" id="3.40.50.300">
    <property type="entry name" value="P-loop containing nucleotide triphosphate hydrolases"/>
    <property type="match status" value="1"/>
</dbReference>
<proteinExistence type="predicted"/>
<dbReference type="AlphaFoldDB" id="A0AAU9RQB5"/>
<evidence type="ECO:0000256" key="2">
    <source>
        <dbReference type="SAM" id="Coils"/>
    </source>
</evidence>
<dbReference type="InterPro" id="IPR050905">
    <property type="entry name" value="Plant_NBS-LRR"/>
</dbReference>
<evidence type="ECO:0000256" key="1">
    <source>
        <dbReference type="ARBA" id="ARBA00022821"/>
    </source>
</evidence>
<reference evidence="4 5" key="1">
    <citation type="submission" date="2022-03" db="EMBL/GenBank/DDBJ databases">
        <authorList>
            <person name="Nunn A."/>
            <person name="Chopra R."/>
            <person name="Nunn A."/>
            <person name="Contreras Garrido A."/>
        </authorList>
    </citation>
    <scope>NUCLEOTIDE SEQUENCE [LARGE SCALE GENOMIC DNA]</scope>
</reference>
<keyword evidence="5" id="KW-1185">Reference proteome</keyword>
<evidence type="ECO:0000259" key="3">
    <source>
        <dbReference type="Pfam" id="PF00931"/>
    </source>
</evidence>
<sequence>MGNCFSLSISSDQSMNKVCQWLDDKGSYVHNLEKNLAALGTTIEELKAKRDDLSRRVAREEDRGLQRLSEFQVWLTRVETFEREVNDFLSARDAQLQRLCLCGFFSNSLMSSYRYGRRVFLTLKEVEKLKSRVFEVIVEQDQRYEVEERQLQPIIIGQKEILEKAWNHLMEDGVGVIGLHGMGGVGKTELLAQLNNKFIDLRCGFDFVIWVVVSRELLVEKIQDEIARKVGLVGEEWKQKESSQKADVIYNYLRKKRFVLFLDDLWEKVDLVEIGIPFPTTQNRCKLAFTTRSKAVCACMGVEDPMEVKCLAE</sequence>
<dbReference type="PANTHER" id="PTHR33463:SF210">
    <property type="entry name" value="NB-ARC DOMAIN-CONTAINING PROTEIN"/>
    <property type="match status" value="1"/>
</dbReference>
<dbReference type="InterPro" id="IPR027417">
    <property type="entry name" value="P-loop_NTPase"/>
</dbReference>
<keyword evidence="1" id="KW-0611">Plant defense</keyword>
<dbReference type="Pfam" id="PF00931">
    <property type="entry name" value="NB-ARC"/>
    <property type="match status" value="1"/>
</dbReference>
<dbReference type="FunFam" id="3.40.50.300:FF:001091">
    <property type="entry name" value="Probable disease resistance protein At1g61300"/>
    <property type="match status" value="1"/>
</dbReference>
<dbReference type="GO" id="GO:0043531">
    <property type="term" value="F:ADP binding"/>
    <property type="evidence" value="ECO:0007669"/>
    <property type="project" value="InterPro"/>
</dbReference>
<evidence type="ECO:0000313" key="4">
    <source>
        <dbReference type="EMBL" id="CAH2047751.1"/>
    </source>
</evidence>
<organism evidence="4 5">
    <name type="scientific">Thlaspi arvense</name>
    <name type="common">Field penny-cress</name>
    <dbReference type="NCBI Taxonomy" id="13288"/>
    <lineage>
        <taxon>Eukaryota</taxon>
        <taxon>Viridiplantae</taxon>
        <taxon>Streptophyta</taxon>
        <taxon>Embryophyta</taxon>
        <taxon>Tracheophyta</taxon>
        <taxon>Spermatophyta</taxon>
        <taxon>Magnoliopsida</taxon>
        <taxon>eudicotyledons</taxon>
        <taxon>Gunneridae</taxon>
        <taxon>Pentapetalae</taxon>
        <taxon>rosids</taxon>
        <taxon>malvids</taxon>
        <taxon>Brassicales</taxon>
        <taxon>Brassicaceae</taxon>
        <taxon>Thlaspideae</taxon>
        <taxon>Thlaspi</taxon>
    </lineage>
</organism>
<dbReference type="GO" id="GO:0006952">
    <property type="term" value="P:defense response"/>
    <property type="evidence" value="ECO:0007669"/>
    <property type="project" value="UniProtKB-KW"/>
</dbReference>
<dbReference type="SUPFAM" id="SSF52540">
    <property type="entry name" value="P-loop containing nucleoside triphosphate hydrolases"/>
    <property type="match status" value="1"/>
</dbReference>
<dbReference type="EMBL" id="OU466858">
    <property type="protein sequence ID" value="CAH2047751.1"/>
    <property type="molecule type" value="Genomic_DNA"/>
</dbReference>